<proteinExistence type="predicted"/>
<feature type="region of interest" description="Disordered" evidence="1">
    <location>
        <begin position="588"/>
        <end position="648"/>
    </location>
</feature>
<feature type="region of interest" description="Disordered" evidence="1">
    <location>
        <begin position="53"/>
        <end position="130"/>
    </location>
</feature>
<keyword evidence="4" id="KW-1185">Reference proteome</keyword>
<dbReference type="InterPro" id="IPR007751">
    <property type="entry name" value="DUF676_lipase-like"/>
</dbReference>
<feature type="compositionally biased region" description="Basic and acidic residues" evidence="1">
    <location>
        <begin position="466"/>
        <end position="479"/>
    </location>
</feature>
<dbReference type="InterPro" id="IPR044294">
    <property type="entry name" value="Lipase-like"/>
</dbReference>
<dbReference type="SUPFAM" id="SSF53474">
    <property type="entry name" value="alpha/beta-Hydrolases"/>
    <property type="match status" value="1"/>
</dbReference>
<protein>
    <submittedName>
        <fullName evidence="3">Serine esterase protein</fullName>
    </submittedName>
</protein>
<evidence type="ECO:0000313" key="3">
    <source>
        <dbReference type="EMBL" id="PHJ23597.1"/>
    </source>
</evidence>
<dbReference type="EMBL" id="MIGC01001068">
    <property type="protein sequence ID" value="PHJ23597.1"/>
    <property type="molecule type" value="Genomic_DNA"/>
</dbReference>
<dbReference type="Proteomes" id="UP000221165">
    <property type="component" value="Unassembled WGS sequence"/>
</dbReference>
<accession>A0A2C6L4A2</accession>
<evidence type="ECO:0000259" key="2">
    <source>
        <dbReference type="Pfam" id="PF05057"/>
    </source>
</evidence>
<feature type="region of interest" description="Disordered" evidence="1">
    <location>
        <begin position="666"/>
        <end position="692"/>
    </location>
</feature>
<feature type="compositionally biased region" description="Polar residues" evidence="1">
    <location>
        <begin position="636"/>
        <end position="646"/>
    </location>
</feature>
<feature type="region of interest" description="Disordered" evidence="1">
    <location>
        <begin position="241"/>
        <end position="285"/>
    </location>
</feature>
<comment type="caution">
    <text evidence="3">The sequence shown here is derived from an EMBL/GenBank/DDBJ whole genome shotgun (WGS) entry which is preliminary data.</text>
</comment>
<feature type="region of interest" description="Disordered" evidence="1">
    <location>
        <begin position="738"/>
        <end position="760"/>
    </location>
</feature>
<dbReference type="OrthoDB" id="273452at2759"/>
<evidence type="ECO:0000313" key="4">
    <source>
        <dbReference type="Proteomes" id="UP000221165"/>
    </source>
</evidence>
<feature type="compositionally biased region" description="Basic and acidic residues" evidence="1">
    <location>
        <begin position="379"/>
        <end position="396"/>
    </location>
</feature>
<feature type="region of interest" description="Disordered" evidence="1">
    <location>
        <begin position="1561"/>
        <end position="1605"/>
    </location>
</feature>
<feature type="compositionally biased region" description="Low complexity" evidence="1">
    <location>
        <begin position="64"/>
        <end position="101"/>
    </location>
</feature>
<dbReference type="GeneID" id="94425963"/>
<feature type="compositionally biased region" description="Polar residues" evidence="1">
    <location>
        <begin position="417"/>
        <end position="431"/>
    </location>
</feature>
<dbReference type="PANTHER" id="PTHR12482:SF5">
    <property type="entry name" value="DUF676 DOMAIN-CONTAINING PROTEIN"/>
    <property type="match status" value="1"/>
</dbReference>
<sequence length="1677" mass="178541">MSFNLLVEFSLHFTSFRNIDLLQQGIYHIKTQLSLHPRSSLFLPVVTPPSGNFRASSHNGAPDTSSSRPLPSHTSSSLPRGEAGTAATNSAASVAPSAVRATKSDGDDAGPGGPSSGHRGYHSSSTSGGTDGKYGGVCLRRLLRGHANCSLAAVPYTHFSSPLQLFEGDANREKYGFSGPAVDGEYKDHPPWVNHLRSAEQQLHWAYFSNRNPEDTTWVSKALSQSAGGPGVVLLNQQLQGGQAGGDRDPSSFTGGRTGGIYPSRGTARHSRRGAGGGGENRNSHALIPSCIDDVNYTFSTKGFLIRYCDEHVSISETVCFRVEIPCSSPSSLENLFAVLFLGLYFAPHLNHPAASSHQSNNGSNRASSSPYRSAEGGASKREASSPQEGHDERSRRNSKRSSGSSTRSYSKGSCKRGTSVSKNVSETLGDSTRLHTDSGVGTSNPQGTSDTGEGSAQKRGGGGAGEEKGSDSSGKRADAQNGSGGATCIAVKLLLISKFFKGLQTFVPVVFDEGQFALLHVILMASIVDIRLRYRPALPLTPFPFPVPAYTRKQVDNTLIQHKRLLLQSIRHTAKLLGQRGYATGPSHGVSFPDTSSSDTGNGLDTFVGETAPSGAEQLPGSRPSDLDKSATLGEASSNHVSDSIGNDGFLGIEGDFIDECWSDEDEDTAEEKGGTNRARNRGDVNDGGGKGVAAQQPLHEFGQQLLTLQPNLQAFLIGAGRAFAQPGNGRICRPGNDASSKVSGSAGGNASMPQKEGFSDDATTEMTVAIVTAAAAAAGSARRWFRSSAMQDGRGEGLRRCNSEVCSGAVECRGMNSRGPEALSFQTEDLLSGAAALHAAYLQLLIEVYIRLATSAKKLLTRCLPAEKCSQLLPLQRIDDLVVPGGGVLQAMGFYFRSPRSLPDGNSVKTLTEPKPAAVGMTGSEENLTMRLRVRRRSASEGIGQGQQVRTSTVYSVSANSSITQGEEDSAEAWDCGGPSGSSKEGHSFEEGKRTAASLSGRNLKVPQPRLKTPSGDVCSDGEVDGGEKAEEQESSVEVKIMRLEPRAADLTAKELANIITSDIHVVSRQLLTLWSRLTACVPVIGREVETLLRVNWEQQYTARLSPFILTQTVALRPSDPLYFPPPAAIPEQSLTAAATAASSVLSPRAARAAATALAAAALARRDHVYSQKCLDTAQALQDTALVATGHVNDEFILDSADDWRVIVGEADQRPMDVHDCRLLVACASHPVVFEQRYRVCPPSPHPPSVPPYLPLPPPSSSLGLACAPRSTKGVHLFVLVHGFQGCSHDMRLLRNNISVFFPAATFLCSSANQDHTEGDIEMMGKRLADEVHSHIQDSFPLESLARLSFIGHSLGGVIIRAALPHLLSTYGSRFFLYLSLSSPHFGFVKSKSRLVSFGVWLLKKWRKSVCLQQLTLSDAKNYSSAFLYRLSQWPGLSEFQHICLVASSQDTYAPLQSAAILLHRPTPTSGGNAPLVSDSPAARSGSAAGSSAVSGAPQASPRTGPRDVTQVSSVYPNNTTRTQDSGRLGGYSTSMDGSSAQVYGVTGSEEGSVQWKLSAGRSEGSPGTGASLYPQENEEGGPANSSTGSGAKTVGQVATGDDDLQPMRQSRVVELMGRNLLSKVNPEKVIRLNVNFKISEKNFDSFIGRAAHILFLENQIFLRMLLTSHPYLFQ</sequence>
<feature type="compositionally biased region" description="Basic and acidic residues" evidence="1">
    <location>
        <begin position="672"/>
        <end position="686"/>
    </location>
</feature>
<feature type="region of interest" description="Disordered" evidence="1">
    <location>
        <begin position="1472"/>
        <end position="1549"/>
    </location>
</feature>
<dbReference type="VEuPathDB" id="ToxoDB:CSUI_002552"/>
<feature type="compositionally biased region" description="Polar residues" evidence="1">
    <location>
        <begin position="594"/>
        <end position="604"/>
    </location>
</feature>
<evidence type="ECO:0000256" key="1">
    <source>
        <dbReference type="SAM" id="MobiDB-lite"/>
    </source>
</evidence>
<reference evidence="3 4" key="1">
    <citation type="journal article" date="2017" name="Int. J. Parasitol.">
        <title>The genome of the protozoan parasite Cystoisospora suis and a reverse vaccinology approach to identify vaccine candidates.</title>
        <authorList>
            <person name="Palmieri N."/>
            <person name="Shrestha A."/>
            <person name="Ruttkowski B."/>
            <person name="Beck T."/>
            <person name="Vogl C."/>
            <person name="Tomley F."/>
            <person name="Blake D.P."/>
            <person name="Joachim A."/>
        </authorList>
    </citation>
    <scope>NUCLEOTIDE SEQUENCE [LARGE SCALE GENOMIC DNA]</scope>
    <source>
        <strain evidence="3 4">Wien I</strain>
    </source>
</reference>
<organism evidence="3 4">
    <name type="scientific">Cystoisospora suis</name>
    <dbReference type="NCBI Taxonomy" id="483139"/>
    <lineage>
        <taxon>Eukaryota</taxon>
        <taxon>Sar</taxon>
        <taxon>Alveolata</taxon>
        <taxon>Apicomplexa</taxon>
        <taxon>Conoidasida</taxon>
        <taxon>Coccidia</taxon>
        <taxon>Eucoccidiorida</taxon>
        <taxon>Eimeriorina</taxon>
        <taxon>Sarcocystidae</taxon>
        <taxon>Cystoisospora</taxon>
    </lineage>
</organism>
<feature type="compositionally biased region" description="Polar residues" evidence="1">
    <location>
        <begin position="440"/>
        <end position="452"/>
    </location>
</feature>
<feature type="compositionally biased region" description="Basic and acidic residues" evidence="1">
    <location>
        <begin position="986"/>
        <end position="996"/>
    </location>
</feature>
<dbReference type="PANTHER" id="PTHR12482">
    <property type="entry name" value="LIPASE ROG1-RELATED-RELATED"/>
    <property type="match status" value="1"/>
</dbReference>
<feature type="compositionally biased region" description="Polar residues" evidence="1">
    <location>
        <begin position="1512"/>
        <end position="1544"/>
    </location>
</feature>
<feature type="domain" description="DUF676" evidence="2">
    <location>
        <begin position="1274"/>
        <end position="1460"/>
    </location>
</feature>
<feature type="compositionally biased region" description="Low complexity" evidence="1">
    <location>
        <begin position="1482"/>
        <end position="1504"/>
    </location>
</feature>
<feature type="compositionally biased region" description="Polar residues" evidence="1">
    <location>
        <begin position="354"/>
        <end position="372"/>
    </location>
</feature>
<gene>
    <name evidence="3" type="ORF">CSUI_002552</name>
</gene>
<dbReference type="RefSeq" id="XP_067925272.1">
    <property type="nucleotide sequence ID" value="XM_068062752.1"/>
</dbReference>
<feature type="compositionally biased region" description="Polar residues" evidence="1">
    <location>
        <begin position="53"/>
        <end position="63"/>
    </location>
</feature>
<name>A0A2C6L4A2_9APIC</name>
<dbReference type="Gene3D" id="3.40.50.1820">
    <property type="entry name" value="alpha/beta hydrolase"/>
    <property type="match status" value="1"/>
</dbReference>
<dbReference type="Pfam" id="PF05057">
    <property type="entry name" value="DUF676"/>
    <property type="match status" value="1"/>
</dbReference>
<feature type="region of interest" description="Disordered" evidence="1">
    <location>
        <begin position="962"/>
        <end position="1039"/>
    </location>
</feature>
<feature type="region of interest" description="Disordered" evidence="1">
    <location>
        <begin position="354"/>
        <end position="483"/>
    </location>
</feature>
<dbReference type="InterPro" id="IPR029058">
    <property type="entry name" value="AB_hydrolase_fold"/>
</dbReference>
<feature type="compositionally biased region" description="Low complexity" evidence="1">
    <location>
        <begin position="401"/>
        <end position="413"/>
    </location>
</feature>